<dbReference type="Pfam" id="PF01765">
    <property type="entry name" value="RRF"/>
    <property type="match status" value="1"/>
</dbReference>
<accession>A0A645J336</accession>
<dbReference type="FunFam" id="1.10.132.20:FF:000001">
    <property type="entry name" value="Ribosome-recycling factor"/>
    <property type="match status" value="1"/>
</dbReference>
<dbReference type="Gene3D" id="1.10.132.20">
    <property type="entry name" value="Ribosome-recycling factor"/>
    <property type="match status" value="1"/>
</dbReference>
<dbReference type="EMBL" id="VSSQ01129120">
    <property type="protein sequence ID" value="MPN57522.1"/>
    <property type="molecule type" value="Genomic_DNA"/>
</dbReference>
<gene>
    <name evidence="5" type="primary">frr_51</name>
    <name evidence="5" type="ORF">SDC9_205216</name>
</gene>
<evidence type="ECO:0000259" key="4">
    <source>
        <dbReference type="Pfam" id="PF01765"/>
    </source>
</evidence>
<dbReference type="InterPro" id="IPR023584">
    <property type="entry name" value="Ribosome_recyc_fac_dom"/>
</dbReference>
<dbReference type="GO" id="GO:0043023">
    <property type="term" value="F:ribosomal large subunit binding"/>
    <property type="evidence" value="ECO:0007669"/>
    <property type="project" value="TreeGrafter"/>
</dbReference>
<reference evidence="5" key="1">
    <citation type="submission" date="2019-08" db="EMBL/GenBank/DDBJ databases">
        <authorList>
            <person name="Kucharzyk K."/>
            <person name="Murdoch R.W."/>
            <person name="Higgins S."/>
            <person name="Loffler F."/>
        </authorList>
    </citation>
    <scope>NUCLEOTIDE SEQUENCE</scope>
</reference>
<dbReference type="InterPro" id="IPR002661">
    <property type="entry name" value="Ribosome_recyc_fac"/>
</dbReference>
<protein>
    <submittedName>
        <fullName evidence="5">Ribosome-recycling factor</fullName>
    </submittedName>
</protein>
<dbReference type="PANTHER" id="PTHR20982:SF3">
    <property type="entry name" value="MITOCHONDRIAL RIBOSOME RECYCLING FACTOR PSEUDO 1"/>
    <property type="match status" value="1"/>
</dbReference>
<comment type="caution">
    <text evidence="5">The sequence shown here is derived from an EMBL/GenBank/DDBJ whole genome shotgun (WGS) entry which is preliminary data.</text>
</comment>
<dbReference type="SUPFAM" id="SSF55194">
    <property type="entry name" value="Ribosome recycling factor, RRF"/>
    <property type="match status" value="1"/>
</dbReference>
<dbReference type="GO" id="GO:0005829">
    <property type="term" value="C:cytosol"/>
    <property type="evidence" value="ECO:0007669"/>
    <property type="project" value="GOC"/>
</dbReference>
<keyword evidence="2" id="KW-0963">Cytoplasm</keyword>
<organism evidence="5">
    <name type="scientific">bioreactor metagenome</name>
    <dbReference type="NCBI Taxonomy" id="1076179"/>
    <lineage>
        <taxon>unclassified sequences</taxon>
        <taxon>metagenomes</taxon>
        <taxon>ecological metagenomes</taxon>
    </lineage>
</organism>
<dbReference type="GO" id="GO:0002184">
    <property type="term" value="P:cytoplasmic translational termination"/>
    <property type="evidence" value="ECO:0007669"/>
    <property type="project" value="TreeGrafter"/>
</dbReference>
<dbReference type="InterPro" id="IPR036191">
    <property type="entry name" value="RRF_sf"/>
</dbReference>
<sequence>MSKYAEEAKVAIRNVRRDSNERYKKMEKDSQISEDDLKKYAKEVQDVTDEFIVKVDEVFKVKEKEILEGN</sequence>
<evidence type="ECO:0000256" key="3">
    <source>
        <dbReference type="ARBA" id="ARBA00022917"/>
    </source>
</evidence>
<name>A0A645J336_9ZZZZ</name>
<dbReference type="PANTHER" id="PTHR20982">
    <property type="entry name" value="RIBOSOME RECYCLING FACTOR"/>
    <property type="match status" value="1"/>
</dbReference>
<evidence type="ECO:0000256" key="1">
    <source>
        <dbReference type="ARBA" id="ARBA00005912"/>
    </source>
</evidence>
<evidence type="ECO:0000313" key="5">
    <source>
        <dbReference type="EMBL" id="MPN57522.1"/>
    </source>
</evidence>
<keyword evidence="3" id="KW-0648">Protein biosynthesis</keyword>
<evidence type="ECO:0000256" key="2">
    <source>
        <dbReference type="ARBA" id="ARBA00022490"/>
    </source>
</evidence>
<feature type="domain" description="Ribosome recycling factor" evidence="4">
    <location>
        <begin position="2"/>
        <end position="67"/>
    </location>
</feature>
<comment type="similarity">
    <text evidence="1">Belongs to the RRF family.</text>
</comment>
<dbReference type="AlphaFoldDB" id="A0A645J336"/>
<proteinExistence type="inferred from homology"/>